<evidence type="ECO:0000313" key="1">
    <source>
        <dbReference type="EMBL" id="GAA0731816.1"/>
    </source>
</evidence>
<dbReference type="Proteomes" id="UP001501758">
    <property type="component" value="Unassembled WGS sequence"/>
</dbReference>
<accession>A0ABP3UI08</accession>
<sequence length="193" mass="21670">MFASIFTTIIKIKSQIMKKSLLFAILLFIGTVTSMNAQKFAGLQKSPTDISYAKTDRNAKPDVKVIYSRPQKKGRTMLGEKVAYGKVWRTGADEATEIKLFKDMKLGEKTVKAGTYSLFTIPGEKEWTIILNSDLDVWGAYSYDEGKDVARIKVPAGTGDELEAFSIAFKKVDKGYHMVLGWETTRVEVPFYN</sequence>
<dbReference type="InterPro" id="IPR021314">
    <property type="entry name" value="DUF2911"/>
</dbReference>
<dbReference type="EMBL" id="BAAAGE010000006">
    <property type="protein sequence ID" value="GAA0731816.1"/>
    <property type="molecule type" value="Genomic_DNA"/>
</dbReference>
<proteinExistence type="predicted"/>
<organism evidence="1 2">
    <name type="scientific">Aquimarina litoralis</name>
    <dbReference type="NCBI Taxonomy" id="584605"/>
    <lineage>
        <taxon>Bacteria</taxon>
        <taxon>Pseudomonadati</taxon>
        <taxon>Bacteroidota</taxon>
        <taxon>Flavobacteriia</taxon>
        <taxon>Flavobacteriales</taxon>
        <taxon>Flavobacteriaceae</taxon>
        <taxon>Aquimarina</taxon>
    </lineage>
</organism>
<gene>
    <name evidence="1" type="ORF">GCM10009430_44390</name>
</gene>
<reference evidence="2" key="1">
    <citation type="journal article" date="2019" name="Int. J. Syst. Evol. Microbiol.">
        <title>The Global Catalogue of Microorganisms (GCM) 10K type strain sequencing project: providing services to taxonomists for standard genome sequencing and annotation.</title>
        <authorList>
            <consortium name="The Broad Institute Genomics Platform"/>
            <consortium name="The Broad Institute Genome Sequencing Center for Infectious Disease"/>
            <person name="Wu L."/>
            <person name="Ma J."/>
        </authorList>
    </citation>
    <scope>NUCLEOTIDE SEQUENCE [LARGE SCALE GENOMIC DNA]</scope>
    <source>
        <strain evidence="2">JCM 15974</strain>
    </source>
</reference>
<comment type="caution">
    <text evidence="1">The sequence shown here is derived from an EMBL/GenBank/DDBJ whole genome shotgun (WGS) entry which is preliminary data.</text>
</comment>
<keyword evidence="2" id="KW-1185">Reference proteome</keyword>
<evidence type="ECO:0000313" key="2">
    <source>
        <dbReference type="Proteomes" id="UP001501758"/>
    </source>
</evidence>
<dbReference type="Pfam" id="PF11138">
    <property type="entry name" value="DUF2911"/>
    <property type="match status" value="1"/>
</dbReference>
<name>A0ABP3UI08_9FLAO</name>
<protein>
    <submittedName>
        <fullName evidence="1">DUF2911 domain-containing protein</fullName>
    </submittedName>
</protein>